<dbReference type="GO" id="GO:0051087">
    <property type="term" value="F:protein-folding chaperone binding"/>
    <property type="evidence" value="ECO:0007669"/>
    <property type="project" value="InterPro"/>
</dbReference>
<accession>A0A6J0T4C0</accession>
<feature type="compositionally biased region" description="Basic and acidic residues" evidence="2">
    <location>
        <begin position="376"/>
        <end position="399"/>
    </location>
</feature>
<dbReference type="GO" id="GO:0000774">
    <property type="term" value="F:adenyl-nucleotide exchange factor activity"/>
    <property type="evidence" value="ECO:0007669"/>
    <property type="project" value="TreeGrafter"/>
</dbReference>
<dbReference type="GO" id="GO:0016020">
    <property type="term" value="C:membrane"/>
    <property type="evidence" value="ECO:0007669"/>
    <property type="project" value="TreeGrafter"/>
</dbReference>
<keyword evidence="1" id="KW-0143">Chaperone</keyword>
<dbReference type="GO" id="GO:0010664">
    <property type="term" value="P:negative regulation of striated muscle cell apoptotic process"/>
    <property type="evidence" value="ECO:0007669"/>
    <property type="project" value="TreeGrafter"/>
</dbReference>
<dbReference type="SMART" id="SM00264">
    <property type="entry name" value="BAG"/>
    <property type="match status" value="1"/>
</dbReference>
<dbReference type="SMART" id="SM00456">
    <property type="entry name" value="WW"/>
    <property type="match status" value="1"/>
</dbReference>
<feature type="compositionally biased region" description="Polar residues" evidence="2">
    <location>
        <begin position="157"/>
        <end position="166"/>
    </location>
</feature>
<feature type="compositionally biased region" description="Polar residues" evidence="2">
    <location>
        <begin position="62"/>
        <end position="78"/>
    </location>
</feature>
<dbReference type="InterPro" id="IPR036020">
    <property type="entry name" value="WW_dom_sf"/>
</dbReference>
<organism evidence="5 6">
    <name type="scientific">Pogona vitticeps</name>
    <name type="common">central bearded dragon</name>
    <dbReference type="NCBI Taxonomy" id="103695"/>
    <lineage>
        <taxon>Eukaryota</taxon>
        <taxon>Metazoa</taxon>
        <taxon>Chordata</taxon>
        <taxon>Craniata</taxon>
        <taxon>Vertebrata</taxon>
        <taxon>Euteleostomi</taxon>
        <taxon>Lepidosauria</taxon>
        <taxon>Squamata</taxon>
        <taxon>Bifurcata</taxon>
        <taxon>Unidentata</taxon>
        <taxon>Episquamata</taxon>
        <taxon>Toxicofera</taxon>
        <taxon>Iguania</taxon>
        <taxon>Acrodonta</taxon>
        <taxon>Agamidae</taxon>
        <taxon>Amphibolurinae</taxon>
        <taxon>Pogona</taxon>
    </lineage>
</organism>
<dbReference type="GO" id="GO:0046716">
    <property type="term" value="P:muscle cell cellular homeostasis"/>
    <property type="evidence" value="ECO:0007669"/>
    <property type="project" value="TreeGrafter"/>
</dbReference>
<name>A0A6J0T4C0_9SAUR</name>
<dbReference type="PANTHER" id="PTHR12329">
    <property type="entry name" value="BCL2-ASSOCIATED ATHANOGENE"/>
    <property type="match status" value="1"/>
</dbReference>
<evidence type="ECO:0000313" key="5">
    <source>
        <dbReference type="Proteomes" id="UP001652642"/>
    </source>
</evidence>
<gene>
    <name evidence="6" type="primary">BAG3</name>
</gene>
<feature type="compositionally biased region" description="Polar residues" evidence="2">
    <location>
        <begin position="299"/>
        <end position="314"/>
    </location>
</feature>
<feature type="domain" description="BAG" evidence="4">
    <location>
        <begin position="402"/>
        <end position="479"/>
    </location>
</feature>
<dbReference type="SUPFAM" id="SSF51045">
    <property type="entry name" value="WW domain"/>
    <property type="match status" value="1"/>
</dbReference>
<feature type="region of interest" description="Disordered" evidence="2">
    <location>
        <begin position="475"/>
        <end position="558"/>
    </location>
</feature>
<dbReference type="Pfam" id="PF00397">
    <property type="entry name" value="WW"/>
    <property type="match status" value="1"/>
</dbReference>
<keyword evidence="5" id="KW-1185">Reference proteome</keyword>
<dbReference type="PROSITE" id="PS01159">
    <property type="entry name" value="WW_DOMAIN_1"/>
    <property type="match status" value="1"/>
</dbReference>
<feature type="compositionally biased region" description="Low complexity" evidence="2">
    <location>
        <begin position="178"/>
        <end position="204"/>
    </location>
</feature>
<dbReference type="GeneID" id="110075332"/>
<dbReference type="PROSITE" id="PS51035">
    <property type="entry name" value="BAG"/>
    <property type="match status" value="1"/>
</dbReference>
<dbReference type="Gene3D" id="2.20.70.10">
    <property type="match status" value="1"/>
</dbReference>
<feature type="region of interest" description="Disordered" evidence="2">
    <location>
        <begin position="130"/>
        <end position="211"/>
    </location>
</feature>
<dbReference type="OrthoDB" id="333905at2759"/>
<dbReference type="RefSeq" id="XP_020642163.2">
    <property type="nucleotide sequence ID" value="XM_020786504.2"/>
</dbReference>
<dbReference type="Gene3D" id="1.20.58.120">
    <property type="entry name" value="BAG domain"/>
    <property type="match status" value="1"/>
</dbReference>
<dbReference type="AlphaFoldDB" id="A0A6J0T4C0"/>
<dbReference type="CTD" id="9531"/>
<proteinExistence type="predicted"/>
<dbReference type="InterPro" id="IPR039773">
    <property type="entry name" value="BAG_chaperone_regulator"/>
</dbReference>
<feature type="compositionally biased region" description="Basic and acidic residues" evidence="2">
    <location>
        <begin position="255"/>
        <end position="264"/>
    </location>
</feature>
<feature type="compositionally biased region" description="Polar residues" evidence="2">
    <location>
        <begin position="265"/>
        <end position="292"/>
    </location>
</feature>
<feature type="region of interest" description="Disordered" evidence="2">
    <location>
        <begin position="228"/>
        <end position="399"/>
    </location>
</feature>
<dbReference type="Pfam" id="PF02179">
    <property type="entry name" value="BAG"/>
    <property type="match status" value="1"/>
</dbReference>
<protein>
    <submittedName>
        <fullName evidence="6">BAG family molecular chaperone regulator 3</fullName>
    </submittedName>
</protein>
<dbReference type="GO" id="GO:0005634">
    <property type="term" value="C:nucleus"/>
    <property type="evidence" value="ECO:0007669"/>
    <property type="project" value="TreeGrafter"/>
</dbReference>
<reference evidence="6" key="1">
    <citation type="submission" date="2025-08" db="UniProtKB">
        <authorList>
            <consortium name="RefSeq"/>
        </authorList>
    </citation>
    <scope>IDENTIFICATION</scope>
</reference>
<dbReference type="InterPro" id="IPR036533">
    <property type="entry name" value="BAG_dom_sf"/>
</dbReference>
<dbReference type="PANTHER" id="PTHR12329:SF12">
    <property type="entry name" value="BAG FAMILY MOLECULAR CHAPERONE REGULATOR 3"/>
    <property type="match status" value="1"/>
</dbReference>
<feature type="compositionally biased region" description="Polar residues" evidence="2">
    <location>
        <begin position="549"/>
        <end position="558"/>
    </location>
</feature>
<evidence type="ECO:0000256" key="2">
    <source>
        <dbReference type="SAM" id="MobiDB-lite"/>
    </source>
</evidence>
<dbReference type="InParanoid" id="A0A6J0T4C0"/>
<dbReference type="GO" id="GO:0005829">
    <property type="term" value="C:cytosol"/>
    <property type="evidence" value="ECO:0007669"/>
    <property type="project" value="TreeGrafter"/>
</dbReference>
<feature type="compositionally biased region" description="Basic and acidic residues" evidence="2">
    <location>
        <begin position="475"/>
        <end position="488"/>
    </location>
</feature>
<dbReference type="Proteomes" id="UP001652642">
    <property type="component" value="Chromosome 3"/>
</dbReference>
<dbReference type="SUPFAM" id="SSF63491">
    <property type="entry name" value="BAG domain"/>
    <property type="match status" value="1"/>
</dbReference>
<feature type="compositionally biased region" description="Pro residues" evidence="2">
    <location>
        <begin position="351"/>
        <end position="360"/>
    </location>
</feature>
<feature type="compositionally biased region" description="Basic and acidic residues" evidence="2">
    <location>
        <begin position="504"/>
        <end position="529"/>
    </location>
</feature>
<feature type="region of interest" description="Disordered" evidence="2">
    <location>
        <begin position="1"/>
        <end position="86"/>
    </location>
</feature>
<dbReference type="CDD" id="cd00201">
    <property type="entry name" value="WW"/>
    <property type="match status" value="1"/>
</dbReference>
<feature type="compositionally biased region" description="Polar residues" evidence="2">
    <location>
        <begin position="233"/>
        <end position="246"/>
    </location>
</feature>
<dbReference type="PROSITE" id="PS50020">
    <property type="entry name" value="WW_DOMAIN_2"/>
    <property type="match status" value="1"/>
</dbReference>
<dbReference type="InterPro" id="IPR003103">
    <property type="entry name" value="BAG_domain"/>
</dbReference>
<evidence type="ECO:0000259" key="3">
    <source>
        <dbReference type="PROSITE" id="PS50020"/>
    </source>
</evidence>
<evidence type="ECO:0000256" key="1">
    <source>
        <dbReference type="ARBA" id="ARBA00023186"/>
    </source>
</evidence>
<dbReference type="KEGG" id="pvt:110075332"/>
<sequence length="558" mass="61312">MSAAAQSPAMVRTETGGGERDPLPPGWEVKIDPQTGWPFFVDHNNRTTTWNDPRLPGDQLKESQSTNGISRNSPNQPQVRDGNVGYPKLRAGYIPIPVIHEGAENRQQPSYYSGYQPGMQRVKAETIPSTARAPSPLRGNFARSQSPARGPPEIAQTDKQCGQTTAAAPGRVSPSHGSEQSPSPTPSESPTMSPQSSGRSNSGSHQLPRGYIPIPVIHEGNVPKQPSRVYHQAQKTHYPAQQSEYQAHQPVYHKIQVDDQEQKPQRAQSPFRVSQRGSASRESSPGRVQSPTPIRIQSAKPQASQQQMPAQGSAPTPPPDAKFETKIGPSRTEIPAPYVPIQVIRTDTDTKPPPQKPPPTAEDIDKKIPCPAKAAPAEERSLPQETELQKTAEVEEPQKHPGILQVEAILNRVQALEQAVDSFKGKKNDKKYLMIEEYLTKELLALDSVDPEGRPDVRQVRRDGVRKVQNILERLEQKAEDVPEHIQGDEPQPPLPENNPLPELKIEVDPKGESINKGISDENNKEQIKTETNQPGSEEVAVTDLAKETSISENASEP</sequence>
<feature type="domain" description="WW" evidence="3">
    <location>
        <begin position="21"/>
        <end position="55"/>
    </location>
</feature>
<evidence type="ECO:0000259" key="4">
    <source>
        <dbReference type="PROSITE" id="PS51035"/>
    </source>
</evidence>
<evidence type="ECO:0000313" key="6">
    <source>
        <dbReference type="RefSeq" id="XP_020642163.2"/>
    </source>
</evidence>
<dbReference type="InterPro" id="IPR001202">
    <property type="entry name" value="WW_dom"/>
</dbReference>
<dbReference type="GO" id="GO:0050821">
    <property type="term" value="P:protein stabilization"/>
    <property type="evidence" value="ECO:0007669"/>
    <property type="project" value="TreeGrafter"/>
</dbReference>